<gene>
    <name evidence="2" type="ORF">RRG08_006626</name>
</gene>
<evidence type="ECO:0000313" key="3">
    <source>
        <dbReference type="Proteomes" id="UP001283361"/>
    </source>
</evidence>
<dbReference type="AlphaFoldDB" id="A0AAE0YVX7"/>
<keyword evidence="3" id="KW-1185">Reference proteome</keyword>
<protein>
    <submittedName>
        <fullName evidence="2">Uncharacterized protein</fullName>
    </submittedName>
</protein>
<accession>A0AAE0YVX7</accession>
<feature type="compositionally biased region" description="Basic and acidic residues" evidence="1">
    <location>
        <begin position="97"/>
        <end position="120"/>
    </location>
</feature>
<feature type="compositionally biased region" description="Low complexity" evidence="1">
    <location>
        <begin position="126"/>
        <end position="135"/>
    </location>
</feature>
<organism evidence="2 3">
    <name type="scientific">Elysia crispata</name>
    <name type="common">lettuce slug</name>
    <dbReference type="NCBI Taxonomy" id="231223"/>
    <lineage>
        <taxon>Eukaryota</taxon>
        <taxon>Metazoa</taxon>
        <taxon>Spiralia</taxon>
        <taxon>Lophotrochozoa</taxon>
        <taxon>Mollusca</taxon>
        <taxon>Gastropoda</taxon>
        <taxon>Heterobranchia</taxon>
        <taxon>Euthyneura</taxon>
        <taxon>Panpulmonata</taxon>
        <taxon>Sacoglossa</taxon>
        <taxon>Placobranchoidea</taxon>
        <taxon>Plakobranchidae</taxon>
        <taxon>Elysia</taxon>
    </lineage>
</organism>
<feature type="region of interest" description="Disordered" evidence="1">
    <location>
        <begin position="36"/>
        <end position="135"/>
    </location>
</feature>
<name>A0AAE0YVX7_9GAST</name>
<dbReference type="EMBL" id="JAWDGP010005301">
    <property type="protein sequence ID" value="KAK3758047.1"/>
    <property type="molecule type" value="Genomic_DNA"/>
</dbReference>
<sequence>MIIADGAGVSLVRERDEGAGKERCLRGRLDDLYKKNSETGRVRGGHRQIADRKTERQAERKIGTDRRTRGELQGESEKKVGGGRRVEEGNQRMIKLTTEKYESMREQEELEQKGGRKRETVEEEGFSFGQGSETK</sequence>
<evidence type="ECO:0000256" key="1">
    <source>
        <dbReference type="SAM" id="MobiDB-lite"/>
    </source>
</evidence>
<dbReference type="Proteomes" id="UP001283361">
    <property type="component" value="Unassembled WGS sequence"/>
</dbReference>
<comment type="caution">
    <text evidence="2">The sequence shown here is derived from an EMBL/GenBank/DDBJ whole genome shotgun (WGS) entry which is preliminary data.</text>
</comment>
<evidence type="ECO:0000313" key="2">
    <source>
        <dbReference type="EMBL" id="KAK3758047.1"/>
    </source>
</evidence>
<proteinExistence type="predicted"/>
<feature type="compositionally biased region" description="Basic and acidic residues" evidence="1">
    <location>
        <begin position="48"/>
        <end position="90"/>
    </location>
</feature>
<reference evidence="2" key="1">
    <citation type="journal article" date="2023" name="G3 (Bethesda)">
        <title>A reference genome for the long-term kleptoplast-retaining sea slug Elysia crispata morphotype clarki.</title>
        <authorList>
            <person name="Eastman K.E."/>
            <person name="Pendleton A.L."/>
            <person name="Shaikh M.A."/>
            <person name="Suttiyut T."/>
            <person name="Ogas R."/>
            <person name="Tomko P."/>
            <person name="Gavelis G."/>
            <person name="Widhalm J.R."/>
            <person name="Wisecaver J.H."/>
        </authorList>
    </citation>
    <scope>NUCLEOTIDE SEQUENCE</scope>
    <source>
        <strain evidence="2">ECLA1</strain>
    </source>
</reference>